<evidence type="ECO:0000256" key="1">
    <source>
        <dbReference type="ARBA" id="ARBA00004323"/>
    </source>
</evidence>
<keyword evidence="3" id="KW-0378">Hydrolase</keyword>
<name>A0A176RYP6_9GAMM</name>
<dbReference type="PANTHER" id="PTHR13572">
    <property type="entry name" value="ENDO-ALPHA-1,2-MANNOSIDASE"/>
    <property type="match status" value="1"/>
</dbReference>
<feature type="non-terminal residue" evidence="8">
    <location>
        <position position="1"/>
    </location>
</feature>
<organism evidence="8 9">
    <name type="scientific">Candidatus Thiomargarita nelsonii</name>
    <dbReference type="NCBI Taxonomy" id="1003181"/>
    <lineage>
        <taxon>Bacteria</taxon>
        <taxon>Pseudomonadati</taxon>
        <taxon>Pseudomonadota</taxon>
        <taxon>Gammaproteobacteria</taxon>
        <taxon>Thiotrichales</taxon>
        <taxon>Thiotrichaceae</taxon>
        <taxon>Thiomargarita</taxon>
    </lineage>
</organism>
<dbReference type="Gene3D" id="3.20.20.80">
    <property type="entry name" value="Glycosidases"/>
    <property type="match status" value="1"/>
</dbReference>
<evidence type="ECO:0000256" key="4">
    <source>
        <dbReference type="ARBA" id="ARBA00022968"/>
    </source>
</evidence>
<keyword evidence="6" id="KW-0333">Golgi apparatus</keyword>
<dbReference type="InterPro" id="IPR026071">
    <property type="entry name" value="Glyco_Hydrolase_99"/>
</dbReference>
<reference evidence="8 9" key="1">
    <citation type="submission" date="2016-05" db="EMBL/GenBank/DDBJ databases">
        <title>Single-cell genome of chain-forming Candidatus Thiomargarita nelsonii and comparison to other large sulfur-oxidizing bacteria.</title>
        <authorList>
            <person name="Winkel M."/>
            <person name="Salman V."/>
            <person name="Woyke T."/>
            <person name="Schulz-Vogt H."/>
            <person name="Richter M."/>
            <person name="Flood B."/>
            <person name="Bailey J."/>
            <person name="Amann R."/>
            <person name="Mussmann M."/>
        </authorList>
    </citation>
    <scope>NUCLEOTIDE SEQUENCE [LARGE SCALE GENOMIC DNA]</scope>
    <source>
        <strain evidence="8 9">THI036</strain>
    </source>
</reference>
<keyword evidence="4" id="KW-0735">Signal-anchor</keyword>
<comment type="subcellular location">
    <subcellularLocation>
        <location evidence="1">Golgi apparatus membrane</location>
        <topology evidence="1">Single-pass type II membrane protein</topology>
    </subcellularLocation>
</comment>
<keyword evidence="8" id="KW-0449">Lipoprotein</keyword>
<evidence type="ECO:0000313" key="8">
    <source>
        <dbReference type="EMBL" id="OAD20912.1"/>
    </source>
</evidence>
<keyword evidence="9" id="KW-1185">Reference proteome</keyword>
<keyword evidence="7" id="KW-0472">Membrane</keyword>
<evidence type="ECO:0000313" key="9">
    <source>
        <dbReference type="Proteomes" id="UP000076962"/>
    </source>
</evidence>
<dbReference type="GO" id="GO:0004559">
    <property type="term" value="F:alpha-mannosidase activity"/>
    <property type="evidence" value="ECO:0007669"/>
    <property type="project" value="TreeGrafter"/>
</dbReference>
<dbReference type="AlphaFoldDB" id="A0A176RYP6"/>
<comment type="caution">
    <text evidence="8">The sequence shown here is derived from an EMBL/GenBank/DDBJ whole genome shotgun (WGS) entry which is preliminary data.</text>
</comment>
<keyword evidence="5" id="KW-1133">Transmembrane helix</keyword>
<evidence type="ECO:0000256" key="2">
    <source>
        <dbReference type="ARBA" id="ARBA00022692"/>
    </source>
</evidence>
<dbReference type="EMBL" id="LUTY01002010">
    <property type="protein sequence ID" value="OAD20912.1"/>
    <property type="molecule type" value="Genomic_DNA"/>
</dbReference>
<evidence type="ECO:0000256" key="7">
    <source>
        <dbReference type="ARBA" id="ARBA00023136"/>
    </source>
</evidence>
<evidence type="ECO:0000256" key="6">
    <source>
        <dbReference type="ARBA" id="ARBA00023034"/>
    </source>
</evidence>
<feature type="non-terminal residue" evidence="8">
    <location>
        <position position="201"/>
    </location>
</feature>
<sequence length="201" mass="23125">SYAQKYFSSPAYLHINGHPALFIFPYNAVDQFIDWPKVRNELSTQITLIDKDPNPDDLAHDNAFDGFYAWVQATNGNWATDGKEWGEAYLNWFYSTMNSGPYQNKVTVGGVWPGFDDLLASSWGKNRYISRQNGRTYDKTMELAEKYNVPIVMIATWNDFEEGSDIEFGVEMIVDMESEPELLVRSSPFEVKWDRGKAVFQ</sequence>
<dbReference type="Pfam" id="PF16317">
    <property type="entry name" value="Glyco_hydro_99"/>
    <property type="match status" value="1"/>
</dbReference>
<dbReference type="PANTHER" id="PTHR13572:SF4">
    <property type="entry name" value="RE57134P"/>
    <property type="match status" value="1"/>
</dbReference>
<gene>
    <name evidence="8" type="ORF">THIOM_003350</name>
</gene>
<keyword evidence="2" id="KW-0812">Transmembrane</keyword>
<evidence type="ECO:0000256" key="3">
    <source>
        <dbReference type="ARBA" id="ARBA00022801"/>
    </source>
</evidence>
<protein>
    <submittedName>
        <fullName evidence="8">Lipoprotein</fullName>
    </submittedName>
</protein>
<dbReference type="Proteomes" id="UP000076962">
    <property type="component" value="Unassembled WGS sequence"/>
</dbReference>
<accession>A0A176RYP6</accession>
<evidence type="ECO:0000256" key="5">
    <source>
        <dbReference type="ARBA" id="ARBA00022989"/>
    </source>
</evidence>
<proteinExistence type="predicted"/>